<dbReference type="SUPFAM" id="SSF52540">
    <property type="entry name" value="P-loop containing nucleoside triphosphate hydrolases"/>
    <property type="match status" value="1"/>
</dbReference>
<dbReference type="InterPro" id="IPR058852">
    <property type="entry name" value="HTH_77"/>
</dbReference>
<dbReference type="GO" id="GO:0003677">
    <property type="term" value="F:DNA binding"/>
    <property type="evidence" value="ECO:0007669"/>
    <property type="project" value="UniProtKB-UniRule"/>
</dbReference>
<dbReference type="Pfam" id="PF00486">
    <property type="entry name" value="Trans_reg_C"/>
    <property type="match status" value="1"/>
</dbReference>
<dbReference type="SUPFAM" id="SSF46894">
    <property type="entry name" value="C-terminal effector domain of the bipartite response regulators"/>
    <property type="match status" value="1"/>
</dbReference>
<sequence>MLGPLELDDLRGGAGAVERPKLRALLALLLIHANAAVSADTLVDELWDADAPRSARGNLKTYVWSLRRLLSPADPGASPIRTDPGGYMFHVARDDVDMYAFERLIGDGRTARRAGDLADADRRLGRALALWRGSAFEGVALVGTRLPQAVRRLEEQRLAAFEDLVDLRLAAGGHREIIADLRIWVERHPLQERLWGQLLLALYRDGRQADALDTYQLLRRRLVDEVGVEPGEALQVLHGRVLSGDPALAAPERIVPVAPGPATAAGHVAGPDPIPPAPVPDLLPPDIPDFTGRRDAVRALERLLLGDPDRGHRSAPAVAGVAGMGGIGKTALAVHVAHRCAAAFPDGQLYVNLRGTTSALDSAEVLARFVRALGVDGRSVPVDADERAALYRSRLAGRKMLVVLDDAASEAQIRPLLPGAATCAVLVTSRRRLTGVEGARWVNLDEMPSPEAVELLARVVGDDRVRHGPDDAAEIVRLCAGLPLAVRVIGARLTARPHWRLGHIVDMLGDQRHRLDRLATGDLEMRASLALSLHGLDDEARRLFRRLSLFEVPDFSTALAIAVAEGPAEAATHAVESLVDAQLLAVTGDDGTGQARYRFHDLVRLFARELSEREDGAADRCAAVRRGLGFWLAVAERMAERVPGPCYALIGAVAHPHRPATGDVPCTDPLAWFDAERLTLLSAVRQACELGLDDLAFGLAGALERYLDLRRLYSEWEATNEMVMSACRRAGNQLGEAVMLRGLIDVQTWSRQHSDGEAMLRSYDRACRLLEMFTALGETRGMADAAVMCSWALTAQGRAVDAVELAERALRLADGSGHLGGRARACVALAVAFAEQKRWDRAATSLFAGLEAARRHGNPRYEATVLQFLGIAQRELGELDASEASLVASLAITRRYHDSYAEALTMLALARLHAHRGDERATEEAEGALRIGREHGMGHHVAESLAVLGEIDLARGRPEAAVARMEESVAMWRTRGWLSFQAAALATLGRAYGELGRAVPASAALAEARDIYARLGQPEKVRELERLLLG</sequence>
<dbReference type="AlphaFoldDB" id="A0A917UBB6"/>
<dbReference type="SUPFAM" id="SSF48452">
    <property type="entry name" value="TPR-like"/>
    <property type="match status" value="3"/>
</dbReference>
<evidence type="ECO:0000256" key="5">
    <source>
        <dbReference type="ARBA" id="ARBA00023163"/>
    </source>
</evidence>
<evidence type="ECO:0000256" key="6">
    <source>
        <dbReference type="PROSITE-ProRule" id="PRU01091"/>
    </source>
</evidence>
<dbReference type="InterPro" id="IPR051677">
    <property type="entry name" value="AfsR-DnrI-RedD_regulator"/>
</dbReference>
<dbReference type="Pfam" id="PF25872">
    <property type="entry name" value="HTH_77"/>
    <property type="match status" value="1"/>
</dbReference>
<evidence type="ECO:0000256" key="2">
    <source>
        <dbReference type="ARBA" id="ARBA00022737"/>
    </source>
</evidence>
<dbReference type="GO" id="GO:0043531">
    <property type="term" value="F:ADP binding"/>
    <property type="evidence" value="ECO:0007669"/>
    <property type="project" value="InterPro"/>
</dbReference>
<dbReference type="Gene3D" id="1.10.10.10">
    <property type="entry name" value="Winged helix-like DNA-binding domain superfamily/Winged helix DNA-binding domain"/>
    <property type="match status" value="1"/>
</dbReference>
<keyword evidence="5" id="KW-0804">Transcription</keyword>
<dbReference type="InterPro" id="IPR042197">
    <property type="entry name" value="Apaf_helical"/>
</dbReference>
<name>A0A917UBB6_9ACTN</name>
<dbReference type="InterPro" id="IPR002182">
    <property type="entry name" value="NB-ARC"/>
</dbReference>
<dbReference type="PROSITE" id="PS51755">
    <property type="entry name" value="OMPR_PHOB"/>
    <property type="match status" value="1"/>
</dbReference>
<comment type="caution">
    <text evidence="8">The sequence shown here is derived from an EMBL/GenBank/DDBJ whole genome shotgun (WGS) entry which is preliminary data.</text>
</comment>
<reference evidence="8" key="2">
    <citation type="submission" date="2020-09" db="EMBL/GenBank/DDBJ databases">
        <authorList>
            <person name="Sun Q."/>
            <person name="Ohkuma M."/>
        </authorList>
    </citation>
    <scope>NUCLEOTIDE SEQUENCE</scope>
    <source>
        <strain evidence="8">JCM 19831</strain>
    </source>
</reference>
<evidence type="ECO:0000256" key="3">
    <source>
        <dbReference type="ARBA" id="ARBA00023015"/>
    </source>
</evidence>
<dbReference type="GO" id="GO:0006355">
    <property type="term" value="P:regulation of DNA-templated transcription"/>
    <property type="evidence" value="ECO:0007669"/>
    <property type="project" value="InterPro"/>
</dbReference>
<dbReference type="InterPro" id="IPR016032">
    <property type="entry name" value="Sig_transdc_resp-reg_C-effctor"/>
</dbReference>
<keyword evidence="4 6" id="KW-0238">DNA-binding</keyword>
<dbReference type="Pfam" id="PF03704">
    <property type="entry name" value="BTAD"/>
    <property type="match status" value="1"/>
</dbReference>
<dbReference type="GO" id="GO:0000160">
    <property type="term" value="P:phosphorelay signal transduction system"/>
    <property type="evidence" value="ECO:0007669"/>
    <property type="project" value="InterPro"/>
</dbReference>
<accession>A0A917UBB6</accession>
<dbReference type="InterPro" id="IPR011990">
    <property type="entry name" value="TPR-like_helical_dom_sf"/>
</dbReference>
<proteinExistence type="inferred from homology"/>
<dbReference type="PRINTS" id="PR00364">
    <property type="entry name" value="DISEASERSIST"/>
</dbReference>
<feature type="domain" description="OmpR/PhoB-type" evidence="7">
    <location>
        <begin position="1"/>
        <end position="91"/>
    </location>
</feature>
<dbReference type="CDD" id="cd15831">
    <property type="entry name" value="BTAD"/>
    <property type="match status" value="1"/>
</dbReference>
<gene>
    <name evidence="8" type="ORF">GCM10007977_088340</name>
</gene>
<evidence type="ECO:0000313" key="9">
    <source>
        <dbReference type="Proteomes" id="UP000642070"/>
    </source>
</evidence>
<keyword evidence="9" id="KW-1185">Reference proteome</keyword>
<dbReference type="Proteomes" id="UP000642070">
    <property type="component" value="Unassembled WGS sequence"/>
</dbReference>
<evidence type="ECO:0000313" key="8">
    <source>
        <dbReference type="EMBL" id="GGM73028.1"/>
    </source>
</evidence>
<dbReference type="Gene3D" id="1.25.40.10">
    <property type="entry name" value="Tetratricopeptide repeat domain"/>
    <property type="match status" value="3"/>
</dbReference>
<dbReference type="Gene3D" id="1.10.8.430">
    <property type="entry name" value="Helical domain of apoptotic protease-activating factors"/>
    <property type="match status" value="1"/>
</dbReference>
<dbReference type="PANTHER" id="PTHR35807">
    <property type="entry name" value="TRANSCRIPTIONAL REGULATOR REDD-RELATED"/>
    <property type="match status" value="1"/>
</dbReference>
<comment type="similarity">
    <text evidence="1">Belongs to the AfsR/DnrI/RedD regulatory family.</text>
</comment>
<evidence type="ECO:0000259" key="7">
    <source>
        <dbReference type="PROSITE" id="PS51755"/>
    </source>
</evidence>
<evidence type="ECO:0000256" key="1">
    <source>
        <dbReference type="ARBA" id="ARBA00005820"/>
    </source>
</evidence>
<keyword evidence="2" id="KW-0677">Repeat</keyword>
<organism evidence="8 9">
    <name type="scientific">Dactylosporangium sucinum</name>
    <dbReference type="NCBI Taxonomy" id="1424081"/>
    <lineage>
        <taxon>Bacteria</taxon>
        <taxon>Bacillati</taxon>
        <taxon>Actinomycetota</taxon>
        <taxon>Actinomycetes</taxon>
        <taxon>Micromonosporales</taxon>
        <taxon>Micromonosporaceae</taxon>
        <taxon>Dactylosporangium</taxon>
    </lineage>
</organism>
<dbReference type="PANTHER" id="PTHR35807:SF1">
    <property type="entry name" value="TRANSCRIPTIONAL REGULATOR REDD"/>
    <property type="match status" value="1"/>
</dbReference>
<keyword evidence="3" id="KW-0805">Transcription regulation</keyword>
<dbReference type="Pfam" id="PF00931">
    <property type="entry name" value="NB-ARC"/>
    <property type="match status" value="1"/>
</dbReference>
<dbReference type="SMART" id="SM01043">
    <property type="entry name" value="BTAD"/>
    <property type="match status" value="1"/>
</dbReference>
<dbReference type="InterPro" id="IPR005158">
    <property type="entry name" value="BTAD"/>
</dbReference>
<dbReference type="SMART" id="SM00862">
    <property type="entry name" value="Trans_reg_C"/>
    <property type="match status" value="1"/>
</dbReference>
<dbReference type="Gene3D" id="3.40.50.300">
    <property type="entry name" value="P-loop containing nucleotide triphosphate hydrolases"/>
    <property type="match status" value="1"/>
</dbReference>
<dbReference type="InterPro" id="IPR036388">
    <property type="entry name" value="WH-like_DNA-bd_sf"/>
</dbReference>
<dbReference type="RefSeq" id="WP_190256056.1">
    <property type="nucleotide sequence ID" value="NZ_BMPI01000065.1"/>
</dbReference>
<protein>
    <submittedName>
        <fullName evidence="8">SARP family transcriptional regulator</fullName>
    </submittedName>
</protein>
<dbReference type="InterPro" id="IPR001867">
    <property type="entry name" value="OmpR/PhoB-type_DNA-bd"/>
</dbReference>
<dbReference type="InterPro" id="IPR027417">
    <property type="entry name" value="P-loop_NTPase"/>
</dbReference>
<reference evidence="8" key="1">
    <citation type="journal article" date="2014" name="Int. J. Syst. Evol. Microbiol.">
        <title>Complete genome sequence of Corynebacterium casei LMG S-19264T (=DSM 44701T), isolated from a smear-ripened cheese.</title>
        <authorList>
            <consortium name="US DOE Joint Genome Institute (JGI-PGF)"/>
            <person name="Walter F."/>
            <person name="Albersmeier A."/>
            <person name="Kalinowski J."/>
            <person name="Ruckert C."/>
        </authorList>
    </citation>
    <scope>NUCLEOTIDE SEQUENCE</scope>
    <source>
        <strain evidence="8">JCM 19831</strain>
    </source>
</reference>
<dbReference type="EMBL" id="BMPI01000065">
    <property type="protein sequence ID" value="GGM73028.1"/>
    <property type="molecule type" value="Genomic_DNA"/>
</dbReference>
<feature type="DNA-binding region" description="OmpR/PhoB-type" evidence="6">
    <location>
        <begin position="1"/>
        <end position="91"/>
    </location>
</feature>
<evidence type="ECO:0000256" key="4">
    <source>
        <dbReference type="ARBA" id="ARBA00023125"/>
    </source>
</evidence>